<dbReference type="InterPro" id="IPR036412">
    <property type="entry name" value="HAD-like_sf"/>
</dbReference>
<dbReference type="InterPro" id="IPR010036">
    <property type="entry name" value="MDP_1_eu_arc"/>
</dbReference>
<dbReference type="PANTHER" id="PTHR17901:SF14">
    <property type="entry name" value="MAGNESIUM-DEPENDENT PHOSPHATASE 1"/>
    <property type="match status" value="1"/>
</dbReference>
<reference evidence="1 2" key="2">
    <citation type="journal article" date="2017" name="Nature">
        <title>The Apostasia genome and the evolution of orchids.</title>
        <authorList>
            <person name="Zhang G.Q."/>
            <person name="Liu K.W."/>
            <person name="Li Z."/>
            <person name="Lohaus R."/>
            <person name="Hsiao Y.Y."/>
            <person name="Niu S.C."/>
            <person name="Wang J.Y."/>
            <person name="Lin Y.C."/>
            <person name="Xu Q."/>
            <person name="Chen L.J."/>
            <person name="Yoshida K."/>
            <person name="Fujiwara S."/>
            <person name="Wang Z.W."/>
            <person name="Zhang Y.Q."/>
            <person name="Mitsuda N."/>
            <person name="Wang M."/>
            <person name="Liu G.H."/>
            <person name="Pecoraro L."/>
            <person name="Huang H.X."/>
            <person name="Xiao X.J."/>
            <person name="Lin M."/>
            <person name="Wu X.Y."/>
            <person name="Wu W.L."/>
            <person name="Chen Y.Y."/>
            <person name="Chang S.B."/>
            <person name="Sakamoto S."/>
            <person name="Ohme-Takagi M."/>
            <person name="Yagi M."/>
            <person name="Zeng S.J."/>
            <person name="Shen C.Y."/>
            <person name="Yeh C.M."/>
            <person name="Luo Y.B."/>
            <person name="Tsai W.C."/>
            <person name="Van de Peer Y."/>
            <person name="Liu Z.J."/>
        </authorList>
    </citation>
    <scope>NUCLEOTIDE SEQUENCE [LARGE SCALE GENOMIC DNA]</scope>
    <source>
        <tissue evidence="1">The whole plant</tissue>
    </source>
</reference>
<organism evidence="1 2">
    <name type="scientific">Dendrobium catenatum</name>
    <dbReference type="NCBI Taxonomy" id="906689"/>
    <lineage>
        <taxon>Eukaryota</taxon>
        <taxon>Viridiplantae</taxon>
        <taxon>Streptophyta</taxon>
        <taxon>Embryophyta</taxon>
        <taxon>Tracheophyta</taxon>
        <taxon>Spermatophyta</taxon>
        <taxon>Magnoliopsida</taxon>
        <taxon>Liliopsida</taxon>
        <taxon>Asparagales</taxon>
        <taxon>Orchidaceae</taxon>
        <taxon>Epidendroideae</taxon>
        <taxon>Malaxideae</taxon>
        <taxon>Dendrobiinae</taxon>
        <taxon>Dendrobium</taxon>
    </lineage>
</organism>
<protein>
    <recommendedName>
        <fullName evidence="3">Magnesium-dependent phosphatase 1</fullName>
    </recommendedName>
</protein>
<dbReference type="SFLD" id="SFLDG01131">
    <property type="entry name" value="C1.5.2:_MDP_Like"/>
    <property type="match status" value="1"/>
</dbReference>
<dbReference type="Proteomes" id="UP000233837">
    <property type="component" value="Unassembled WGS sequence"/>
</dbReference>
<dbReference type="Gene3D" id="3.40.50.1000">
    <property type="entry name" value="HAD superfamily/HAD-like"/>
    <property type="match status" value="1"/>
</dbReference>
<dbReference type="Pfam" id="PF12689">
    <property type="entry name" value="Acid_PPase"/>
    <property type="match status" value="2"/>
</dbReference>
<dbReference type="NCBIfam" id="TIGR01681">
    <property type="entry name" value="HAD-SF-IIIC"/>
    <property type="match status" value="1"/>
</dbReference>
<dbReference type="InterPro" id="IPR023214">
    <property type="entry name" value="HAD_sf"/>
</dbReference>
<proteinExistence type="predicted"/>
<dbReference type="InterPro" id="IPR010033">
    <property type="entry name" value="HAD_SF_ppase_IIIC"/>
</dbReference>
<dbReference type="AlphaFoldDB" id="A0A2I0W385"/>
<name>A0A2I0W385_9ASPA</name>
<accession>A0A2I0W385</accession>
<evidence type="ECO:0008006" key="3">
    <source>
        <dbReference type="Google" id="ProtNLM"/>
    </source>
</evidence>
<dbReference type="STRING" id="906689.A0A2I0W385"/>
<sequence>MVVATSTWVKKKNVPYKKREKKSSSKHLLQLISTSHSLLSVEERETDKEMEDVRVKDEALRLIGLFEVLPRLVVFDLDYTLWPFYNELHSKRGMPYLYPQAKGILQAFQDKGIEMAIASRSPTADIANTFLDQLGIQSMFVAKEIFTSRTFKADHFKAIHRRTGIPFNSMLFFDDEYGNIDTVSKMGVTSILVDDGLNLQELHSGLQKFSSPNEQI</sequence>
<dbReference type="FunFam" id="3.40.50.1000:FF:000120">
    <property type="entry name" value="Magnesium-dependent phosphatase 1"/>
    <property type="match status" value="1"/>
</dbReference>
<dbReference type="CDD" id="cd07501">
    <property type="entry name" value="HAD_MDP-1_like"/>
    <property type="match status" value="1"/>
</dbReference>
<dbReference type="EMBL" id="KZ502947">
    <property type="protein sequence ID" value="PKU70121.1"/>
    <property type="molecule type" value="Genomic_DNA"/>
</dbReference>
<dbReference type="SUPFAM" id="SSF56784">
    <property type="entry name" value="HAD-like"/>
    <property type="match status" value="1"/>
</dbReference>
<evidence type="ECO:0000313" key="2">
    <source>
        <dbReference type="Proteomes" id="UP000233837"/>
    </source>
</evidence>
<evidence type="ECO:0000313" key="1">
    <source>
        <dbReference type="EMBL" id="PKU70121.1"/>
    </source>
</evidence>
<dbReference type="PANTHER" id="PTHR17901">
    <property type="entry name" value="MAGNESIUM-DEPENDENT PHOSPHATASE 1 MDP1"/>
    <property type="match status" value="1"/>
</dbReference>
<gene>
    <name evidence="1" type="ORF">MA16_Dca020610</name>
</gene>
<reference evidence="1 2" key="1">
    <citation type="journal article" date="2016" name="Sci. Rep.">
        <title>The Dendrobium catenatum Lindl. genome sequence provides insights into polysaccharide synthase, floral development and adaptive evolution.</title>
        <authorList>
            <person name="Zhang G.Q."/>
            <person name="Xu Q."/>
            <person name="Bian C."/>
            <person name="Tsai W.C."/>
            <person name="Yeh C.M."/>
            <person name="Liu K.W."/>
            <person name="Yoshida K."/>
            <person name="Zhang L.S."/>
            <person name="Chang S.B."/>
            <person name="Chen F."/>
            <person name="Shi Y."/>
            <person name="Su Y.Y."/>
            <person name="Zhang Y.Q."/>
            <person name="Chen L.J."/>
            <person name="Yin Y."/>
            <person name="Lin M."/>
            <person name="Huang H."/>
            <person name="Deng H."/>
            <person name="Wang Z.W."/>
            <person name="Zhu S.L."/>
            <person name="Zhao X."/>
            <person name="Deng C."/>
            <person name="Niu S.C."/>
            <person name="Huang J."/>
            <person name="Wang M."/>
            <person name="Liu G.H."/>
            <person name="Yang H.J."/>
            <person name="Xiao X.J."/>
            <person name="Hsiao Y.Y."/>
            <person name="Wu W.L."/>
            <person name="Chen Y.Y."/>
            <person name="Mitsuda N."/>
            <person name="Ohme-Takagi M."/>
            <person name="Luo Y.B."/>
            <person name="Van de Peer Y."/>
            <person name="Liu Z.J."/>
        </authorList>
    </citation>
    <scope>NUCLEOTIDE SEQUENCE [LARGE SCALE GENOMIC DNA]</scope>
    <source>
        <tissue evidence="1">The whole plant</tissue>
    </source>
</reference>
<keyword evidence="2" id="KW-1185">Reference proteome</keyword>
<dbReference type="InterPro" id="IPR035679">
    <property type="entry name" value="MDP-1_euk"/>
</dbReference>
<dbReference type="SFLD" id="SFLDG01129">
    <property type="entry name" value="C1.5:_HAD__Beta-PGM__Phosphata"/>
    <property type="match status" value="1"/>
</dbReference>
<dbReference type="GO" id="GO:0003993">
    <property type="term" value="F:acid phosphatase activity"/>
    <property type="evidence" value="ECO:0007669"/>
    <property type="project" value="TreeGrafter"/>
</dbReference>
<dbReference type="SFLD" id="SFLDS00003">
    <property type="entry name" value="Haloacid_Dehalogenase"/>
    <property type="match status" value="1"/>
</dbReference>